<reference evidence="1 2" key="1">
    <citation type="submission" date="2020-02" db="EMBL/GenBank/DDBJ databases">
        <title>Draft genome sequence of Haematococcus lacustris strain NIES-144.</title>
        <authorList>
            <person name="Morimoto D."/>
            <person name="Nakagawa S."/>
            <person name="Yoshida T."/>
            <person name="Sawayama S."/>
        </authorList>
    </citation>
    <scope>NUCLEOTIDE SEQUENCE [LARGE SCALE GENOMIC DNA]</scope>
    <source>
        <strain evidence="1 2">NIES-144</strain>
    </source>
</reference>
<dbReference type="Proteomes" id="UP000485058">
    <property type="component" value="Unassembled WGS sequence"/>
</dbReference>
<evidence type="ECO:0000313" key="2">
    <source>
        <dbReference type="Proteomes" id="UP000485058"/>
    </source>
</evidence>
<evidence type="ECO:0000313" key="1">
    <source>
        <dbReference type="EMBL" id="GFH31037.1"/>
    </source>
</evidence>
<accession>A0A6A0AGP3</accession>
<name>A0A6A0AGP3_HAELA</name>
<sequence length="111" mass="12093">MPSCTTCNILNDSQRTTGQCSCFDALHSIVYVTNYRCINLACLYGAHTPASACLYDHTKTSIQTRDSEQHSGQRSPPPAIDKWKVGIHRVLMGMCTVGMGHGSTHGHRQAG</sequence>
<organism evidence="1 2">
    <name type="scientific">Haematococcus lacustris</name>
    <name type="common">Green alga</name>
    <name type="synonym">Haematococcus pluvialis</name>
    <dbReference type="NCBI Taxonomy" id="44745"/>
    <lineage>
        <taxon>Eukaryota</taxon>
        <taxon>Viridiplantae</taxon>
        <taxon>Chlorophyta</taxon>
        <taxon>core chlorophytes</taxon>
        <taxon>Chlorophyceae</taxon>
        <taxon>CS clade</taxon>
        <taxon>Chlamydomonadales</taxon>
        <taxon>Haematococcaceae</taxon>
        <taxon>Haematococcus</taxon>
    </lineage>
</organism>
<gene>
    <name evidence="1" type="ORF">HaLaN_29992</name>
</gene>
<comment type="caution">
    <text evidence="1">The sequence shown here is derived from an EMBL/GenBank/DDBJ whole genome shotgun (WGS) entry which is preliminary data.</text>
</comment>
<keyword evidence="2" id="KW-1185">Reference proteome</keyword>
<dbReference type="AlphaFoldDB" id="A0A6A0AGP3"/>
<protein>
    <submittedName>
        <fullName evidence="1">Uncharacterized protein</fullName>
    </submittedName>
</protein>
<proteinExistence type="predicted"/>
<dbReference type="EMBL" id="BLLF01005314">
    <property type="protein sequence ID" value="GFH31037.1"/>
    <property type="molecule type" value="Genomic_DNA"/>
</dbReference>